<feature type="non-terminal residue" evidence="2">
    <location>
        <position position="91"/>
    </location>
</feature>
<accession>A0A2W3ZJL8</accession>
<name>A0A2W3ZJL8_9ENTE</name>
<dbReference type="Proteomes" id="UP000249828">
    <property type="component" value="Unassembled WGS sequence"/>
</dbReference>
<dbReference type="EMBL" id="PIEU01000055">
    <property type="protein sequence ID" value="PZL74294.1"/>
    <property type="molecule type" value="Genomic_DNA"/>
</dbReference>
<dbReference type="InterPro" id="IPR008490">
    <property type="entry name" value="Transposase_InsH_N"/>
</dbReference>
<feature type="domain" description="Transposase InsH N-terminal" evidence="1">
    <location>
        <begin position="20"/>
        <end position="90"/>
    </location>
</feature>
<dbReference type="Pfam" id="PF05598">
    <property type="entry name" value="DUF772"/>
    <property type="match status" value="1"/>
</dbReference>
<sequence>MFKNYTTNQVVLPIDFSFQLEKNDITFAIDQLVESIPEERSLPFHHQMEPSSYHPKMMMKMILCAYTQSVFSGRKIEALTKDSIRMMWLTQ</sequence>
<gene>
    <name evidence="2" type="ORF">CI088_07565</name>
</gene>
<comment type="caution">
    <text evidence="2">The sequence shown here is derived from an EMBL/GenBank/DDBJ whole genome shotgun (WGS) entry which is preliminary data.</text>
</comment>
<reference evidence="2 3" key="1">
    <citation type="submission" date="2017-11" db="EMBL/GenBank/DDBJ databases">
        <title>Draft genome sequence of Enterococcus plantarum TRW2 strain isolated from lettuce.</title>
        <authorList>
            <person name="Kim E.B."/>
            <person name="Marco M.L."/>
            <person name="Williams T.R."/>
            <person name="You I.H."/>
        </authorList>
    </citation>
    <scope>NUCLEOTIDE SEQUENCE [LARGE SCALE GENOMIC DNA]</scope>
    <source>
        <strain evidence="2 3">TRW2</strain>
    </source>
</reference>
<keyword evidence="3" id="KW-1185">Reference proteome</keyword>
<evidence type="ECO:0000313" key="2">
    <source>
        <dbReference type="EMBL" id="PZL74294.1"/>
    </source>
</evidence>
<dbReference type="RefSeq" id="WP_146237800.1">
    <property type="nucleotide sequence ID" value="NZ_PIEU01000055.1"/>
</dbReference>
<proteinExistence type="predicted"/>
<protein>
    <submittedName>
        <fullName evidence="2">IS5/IS1182 family transposase</fullName>
    </submittedName>
</protein>
<evidence type="ECO:0000259" key="1">
    <source>
        <dbReference type="Pfam" id="PF05598"/>
    </source>
</evidence>
<evidence type="ECO:0000313" key="3">
    <source>
        <dbReference type="Proteomes" id="UP000249828"/>
    </source>
</evidence>
<dbReference type="PANTHER" id="PTHR33408:SF2">
    <property type="entry name" value="TRANSPOSASE DDE DOMAIN-CONTAINING PROTEIN"/>
    <property type="match status" value="1"/>
</dbReference>
<dbReference type="AlphaFoldDB" id="A0A2W3ZJL8"/>
<dbReference type="PANTHER" id="PTHR33408">
    <property type="entry name" value="TRANSPOSASE"/>
    <property type="match status" value="1"/>
</dbReference>
<organism evidence="2 3">
    <name type="scientific">Enterococcus plantarum</name>
    <dbReference type="NCBI Taxonomy" id="1077675"/>
    <lineage>
        <taxon>Bacteria</taxon>
        <taxon>Bacillati</taxon>
        <taxon>Bacillota</taxon>
        <taxon>Bacilli</taxon>
        <taxon>Lactobacillales</taxon>
        <taxon>Enterococcaceae</taxon>
        <taxon>Enterococcus</taxon>
    </lineage>
</organism>